<evidence type="ECO:0000313" key="3">
    <source>
        <dbReference type="EMBL" id="ANU12655.1"/>
    </source>
</evidence>
<dbReference type="SFLD" id="SFLDG01129">
    <property type="entry name" value="C1.5:_HAD__Beta-PGM__Phosphata"/>
    <property type="match status" value="1"/>
</dbReference>
<dbReference type="AlphaFoldDB" id="A0A1C7DMG4"/>
<dbReference type="SFLD" id="SFLDG01135">
    <property type="entry name" value="C1.5.6:_HAD__Beta-PGM__Phospha"/>
    <property type="match status" value="1"/>
</dbReference>
<gene>
    <name evidence="3" type="ORF">BBI08_01875</name>
</gene>
<keyword evidence="4" id="KW-1185">Reference proteome</keyword>
<dbReference type="PANTHER" id="PTHR43316:SF3">
    <property type="entry name" value="HALOACID DEHALOGENASE, TYPE II (AFU_ORTHOLOGUE AFUA_2G07750)-RELATED"/>
    <property type="match status" value="1"/>
</dbReference>
<dbReference type="Gene3D" id="3.40.50.1000">
    <property type="entry name" value="HAD superfamily/HAD-like"/>
    <property type="match status" value="1"/>
</dbReference>
<dbReference type="EMBL" id="CP016537">
    <property type="protein sequence ID" value="ANU12655.1"/>
    <property type="molecule type" value="Genomic_DNA"/>
</dbReference>
<dbReference type="CDD" id="cd02588">
    <property type="entry name" value="HAD_L2-DEX"/>
    <property type="match status" value="1"/>
</dbReference>
<dbReference type="Pfam" id="PF00702">
    <property type="entry name" value="Hydrolase"/>
    <property type="match status" value="1"/>
</dbReference>
<dbReference type="PRINTS" id="PR00413">
    <property type="entry name" value="HADHALOGNASE"/>
</dbReference>
<dbReference type="GO" id="GO:0019120">
    <property type="term" value="F:hydrolase activity, acting on acid halide bonds, in C-halide compounds"/>
    <property type="evidence" value="ECO:0007669"/>
    <property type="project" value="InterPro"/>
</dbReference>
<dbReference type="SFLD" id="SFLDS00003">
    <property type="entry name" value="Haloacid_Dehalogenase"/>
    <property type="match status" value="1"/>
</dbReference>
<dbReference type="InterPro" id="IPR036412">
    <property type="entry name" value="HAD-like_sf"/>
</dbReference>
<dbReference type="NCBIfam" id="TIGR01549">
    <property type="entry name" value="HAD-SF-IA-v1"/>
    <property type="match status" value="1"/>
</dbReference>
<dbReference type="Proteomes" id="UP000092687">
    <property type="component" value="Chromosome"/>
</dbReference>
<dbReference type="PANTHER" id="PTHR43316">
    <property type="entry name" value="HYDROLASE, HALOACID DELAHOGENASE-RELATED"/>
    <property type="match status" value="1"/>
</dbReference>
<keyword evidence="2" id="KW-0378">Hydrolase</keyword>
<comment type="similarity">
    <text evidence="1">Belongs to the HAD-like hydrolase superfamily. S-2-haloalkanoic acid dehalogenase family.</text>
</comment>
<name>A0A1C7DMG4_9BACL</name>
<proteinExistence type="inferred from homology"/>
<dbReference type="NCBIfam" id="TIGR01428">
    <property type="entry name" value="HAD_type_II"/>
    <property type="match status" value="1"/>
</dbReference>
<dbReference type="InterPro" id="IPR051540">
    <property type="entry name" value="S-2-haloacid_dehalogenase"/>
</dbReference>
<dbReference type="KEGG" id="phc:BBI08_01875"/>
<evidence type="ECO:0000313" key="4">
    <source>
        <dbReference type="Proteomes" id="UP000092687"/>
    </source>
</evidence>
<dbReference type="InterPro" id="IPR006439">
    <property type="entry name" value="HAD-SF_hydro_IA"/>
</dbReference>
<sequence length="232" mass="26496">MFAVSAKGGCRVDNSIKAFVFDVYGTLFDVTAIKKECEELYPGYGEKISQTWRSKQVEYFMLRQLMDNYATLYAITHDALKYALNENDLQPSKENEQKLLAAYLHLPLYSESKEVLTQLKDKNLVIFSNGSHDMLDPLVKNAGLDELFDQILSIDDVKQFKPTPASYQYALEQLGIESHEVLFMSSNGWDVSGAKSFGFQTAWINRKGMPVEELDLEPDYIFDDLTGLLKWK</sequence>
<dbReference type="InterPro" id="IPR023214">
    <property type="entry name" value="HAD_sf"/>
</dbReference>
<protein>
    <submittedName>
        <fullName evidence="3">Haloacid dehalogenase, type II</fullName>
    </submittedName>
</protein>
<accession>A0A1C7DMG4</accession>
<dbReference type="InterPro" id="IPR023198">
    <property type="entry name" value="PGP-like_dom2"/>
</dbReference>
<organism evidence="3 4">
    <name type="scientific">Planococcus halocryophilus</name>
    <dbReference type="NCBI Taxonomy" id="1215089"/>
    <lineage>
        <taxon>Bacteria</taxon>
        <taxon>Bacillati</taxon>
        <taxon>Bacillota</taxon>
        <taxon>Bacilli</taxon>
        <taxon>Bacillales</taxon>
        <taxon>Caryophanaceae</taxon>
        <taxon>Planococcus</taxon>
    </lineage>
</organism>
<evidence type="ECO:0000256" key="1">
    <source>
        <dbReference type="ARBA" id="ARBA00008106"/>
    </source>
</evidence>
<dbReference type="Gene3D" id="1.10.150.240">
    <property type="entry name" value="Putative phosphatase, domain 2"/>
    <property type="match status" value="1"/>
</dbReference>
<reference evidence="3" key="1">
    <citation type="submission" date="2016-10" db="EMBL/GenBank/DDBJ databases">
        <authorList>
            <person name="de Groot N.N."/>
        </authorList>
    </citation>
    <scope>NUCLEOTIDE SEQUENCE</scope>
    <source>
        <strain evidence="3">DSM 24743</strain>
    </source>
</reference>
<dbReference type="InterPro" id="IPR006328">
    <property type="entry name" value="2-HAD"/>
</dbReference>
<dbReference type="STRING" id="1215089.BBI08_01875"/>
<dbReference type="NCBIfam" id="TIGR01493">
    <property type="entry name" value="HAD-SF-IA-v2"/>
    <property type="match status" value="1"/>
</dbReference>
<evidence type="ECO:0000256" key="2">
    <source>
        <dbReference type="ARBA" id="ARBA00022801"/>
    </source>
</evidence>
<dbReference type="NCBIfam" id="TIGR01509">
    <property type="entry name" value="HAD-SF-IA-v3"/>
    <property type="match status" value="1"/>
</dbReference>
<dbReference type="SUPFAM" id="SSF56784">
    <property type="entry name" value="HAD-like"/>
    <property type="match status" value="1"/>
</dbReference>
<dbReference type="SFLD" id="SFLDF00045">
    <property type="entry name" value="2-haloacid_dehalogenase"/>
    <property type="match status" value="1"/>
</dbReference>